<keyword evidence="2" id="KW-0472">Membrane</keyword>
<evidence type="ECO:0000313" key="4">
    <source>
        <dbReference type="Proteomes" id="UP000095563"/>
    </source>
</evidence>
<name>A0A174RV32_9CLOT</name>
<proteinExistence type="predicted"/>
<dbReference type="Proteomes" id="UP000095563">
    <property type="component" value="Unassembled WGS sequence"/>
</dbReference>
<dbReference type="AlphaFoldDB" id="A0A174RV32"/>
<sequence length="117" mass="13762">MALEENNYYRDSKSLYNDCKACIDYHVILTMTDGSTMDGIIEGVDSDRVNVLVGEDVMEQEEETRDSYRQPSGFGRPGRRFRRFRRRPIPLNRLAAIALLQYPYIMPPFSFFPYFIF</sequence>
<evidence type="ECO:0000256" key="2">
    <source>
        <dbReference type="SAM" id="Phobius"/>
    </source>
</evidence>
<evidence type="ECO:0000256" key="1">
    <source>
        <dbReference type="SAM" id="MobiDB-lite"/>
    </source>
</evidence>
<keyword evidence="2" id="KW-1133">Transmembrane helix</keyword>
<keyword evidence="2" id="KW-0812">Transmembrane</keyword>
<reference evidence="3 4" key="1">
    <citation type="submission" date="2015-09" db="EMBL/GenBank/DDBJ databases">
        <authorList>
            <consortium name="Pathogen Informatics"/>
        </authorList>
    </citation>
    <scope>NUCLEOTIDE SEQUENCE [LARGE SCALE GENOMIC DNA]</scope>
    <source>
        <strain evidence="3 4">2789STDY5834956</strain>
    </source>
</reference>
<organism evidence="3 4">
    <name type="scientific">Clostridium baratii</name>
    <dbReference type="NCBI Taxonomy" id="1561"/>
    <lineage>
        <taxon>Bacteria</taxon>
        <taxon>Bacillati</taxon>
        <taxon>Bacillota</taxon>
        <taxon>Clostridia</taxon>
        <taxon>Eubacteriales</taxon>
        <taxon>Clostridiaceae</taxon>
        <taxon>Clostridium</taxon>
    </lineage>
</organism>
<feature type="transmembrane region" description="Helical" evidence="2">
    <location>
        <begin position="91"/>
        <end position="116"/>
    </location>
</feature>
<evidence type="ECO:0000313" key="3">
    <source>
        <dbReference type="EMBL" id="CUP87931.1"/>
    </source>
</evidence>
<dbReference type="EMBL" id="CZBO01000001">
    <property type="protein sequence ID" value="CUP87931.1"/>
    <property type="molecule type" value="Genomic_DNA"/>
</dbReference>
<protein>
    <submittedName>
        <fullName evidence="3">Uncharacterized protein</fullName>
    </submittedName>
</protein>
<dbReference type="RefSeq" id="WP_055207101.1">
    <property type="nucleotide sequence ID" value="NZ_CZBO01000001.1"/>
</dbReference>
<feature type="region of interest" description="Disordered" evidence="1">
    <location>
        <begin position="60"/>
        <end position="80"/>
    </location>
</feature>
<accession>A0A174RV32</accession>
<gene>
    <name evidence="3" type="ORF">ERS852568_01141</name>
</gene>